<dbReference type="Gene3D" id="3.90.850.10">
    <property type="entry name" value="Fumarylacetoacetase-like, C-terminal domain"/>
    <property type="match status" value="1"/>
</dbReference>
<evidence type="ECO:0000256" key="1">
    <source>
        <dbReference type="ARBA" id="ARBA00010211"/>
    </source>
</evidence>
<dbReference type="InterPro" id="IPR036663">
    <property type="entry name" value="Fumarylacetoacetase_C_sf"/>
</dbReference>
<sequence length="255" mass="27357">MRIARFSDGTNPVYGALEEGSNRIVGLKGDPLFSPVEPSGQIYELDEVRLLSPVIPRSKVVGIGNNYSDTPIPPEERKEPPIFIKPNTCVIGPDDPIVIPAWSDDVIFEGELAIVIKSLAKDVSLKDAPHMILGYTVANDATARDAMTGGPWARGKSFDTACPLGPWITVDPELDVDNLSICSFVNGEPGQDGCTSDMIWKAYELVSYASHQMTLLPGDVIVTGAPAGCGRIDVGDRVEIEIEGIGRLSNPVVRA</sequence>
<dbReference type="Proteomes" id="UP000595220">
    <property type="component" value="Chromosome"/>
</dbReference>
<proteinExistence type="inferred from homology"/>
<evidence type="ECO:0000313" key="6">
    <source>
        <dbReference type="Proteomes" id="UP000595220"/>
    </source>
</evidence>
<feature type="domain" description="Rv2993c-like N-terminal" evidence="4">
    <location>
        <begin position="1"/>
        <end position="53"/>
    </location>
</feature>
<evidence type="ECO:0000259" key="4">
    <source>
        <dbReference type="Pfam" id="PF10370"/>
    </source>
</evidence>
<dbReference type="AlphaFoldDB" id="A0AAQ0BWP6"/>
<organism evidence="5 6">
    <name type="scientific">Schaalia meyeri</name>
    <dbReference type="NCBI Taxonomy" id="52773"/>
    <lineage>
        <taxon>Bacteria</taxon>
        <taxon>Bacillati</taxon>
        <taxon>Actinomycetota</taxon>
        <taxon>Actinomycetes</taxon>
        <taxon>Actinomycetales</taxon>
        <taxon>Actinomycetaceae</taxon>
        <taxon>Schaalia</taxon>
    </lineage>
</organism>
<dbReference type="PANTHER" id="PTHR42796">
    <property type="entry name" value="FUMARYLACETOACETATE HYDROLASE DOMAIN-CONTAINING PROTEIN 2A-RELATED"/>
    <property type="match status" value="1"/>
</dbReference>
<dbReference type="Pfam" id="PF10370">
    <property type="entry name" value="Rv2993c-like_N"/>
    <property type="match status" value="1"/>
</dbReference>
<comment type="similarity">
    <text evidence="1">Belongs to the FAH family.</text>
</comment>
<feature type="domain" description="Fumarylacetoacetase-like C-terminal" evidence="3">
    <location>
        <begin position="66"/>
        <end position="253"/>
    </location>
</feature>
<name>A0AAQ0BWP6_9ACTO</name>
<dbReference type="Pfam" id="PF01557">
    <property type="entry name" value="FAA_hydrolase"/>
    <property type="match status" value="1"/>
</dbReference>
<dbReference type="InterPro" id="IPR051121">
    <property type="entry name" value="FAH"/>
</dbReference>
<keyword evidence="5" id="KW-0378">Hydrolase</keyword>
<dbReference type="EMBL" id="CP066065">
    <property type="protein sequence ID" value="QQC44186.1"/>
    <property type="molecule type" value="Genomic_DNA"/>
</dbReference>
<protein>
    <submittedName>
        <fullName evidence="5">Fumarylacetoacetate hydrolase family protein</fullName>
    </submittedName>
</protein>
<reference evidence="5 6" key="1">
    <citation type="submission" date="2020-12" db="EMBL/GenBank/DDBJ databases">
        <title>FDA dAtabase for Regulatory Grade micrObial Sequences (FDA-ARGOS): Supporting development and validation of Infectious Disease Dx tests.</title>
        <authorList>
            <person name="Sproer C."/>
            <person name="Gronow S."/>
            <person name="Severitt S."/>
            <person name="Schroder I."/>
            <person name="Tallon L."/>
            <person name="Sadzewicz L."/>
            <person name="Zhao X."/>
            <person name="Boylan J."/>
            <person name="Ott S."/>
            <person name="Bowen H."/>
            <person name="Vavikolanu K."/>
            <person name="Mehta A."/>
            <person name="Aluvathingal J."/>
            <person name="Nadendla S."/>
            <person name="Lowell S."/>
            <person name="Myers T."/>
            <person name="Yan Y."/>
            <person name="Sichtig H."/>
        </authorList>
    </citation>
    <scope>NUCLEOTIDE SEQUENCE [LARGE SCALE GENOMIC DNA]</scope>
    <source>
        <strain evidence="5 6">FDAARGOS_985</strain>
    </source>
</reference>
<evidence type="ECO:0000259" key="3">
    <source>
        <dbReference type="Pfam" id="PF01557"/>
    </source>
</evidence>
<keyword evidence="2" id="KW-0479">Metal-binding</keyword>
<dbReference type="GO" id="GO:0044281">
    <property type="term" value="P:small molecule metabolic process"/>
    <property type="evidence" value="ECO:0007669"/>
    <property type="project" value="UniProtKB-ARBA"/>
</dbReference>
<keyword evidence="6" id="KW-1185">Reference proteome</keyword>
<dbReference type="GO" id="GO:0016787">
    <property type="term" value="F:hydrolase activity"/>
    <property type="evidence" value="ECO:0007669"/>
    <property type="project" value="UniProtKB-KW"/>
</dbReference>
<evidence type="ECO:0000313" key="5">
    <source>
        <dbReference type="EMBL" id="QQC44186.1"/>
    </source>
</evidence>
<dbReference type="InterPro" id="IPR018833">
    <property type="entry name" value="Rv2993c-like_N"/>
</dbReference>
<dbReference type="GO" id="GO:0046872">
    <property type="term" value="F:metal ion binding"/>
    <property type="evidence" value="ECO:0007669"/>
    <property type="project" value="UniProtKB-KW"/>
</dbReference>
<dbReference type="PANTHER" id="PTHR42796:SF4">
    <property type="entry name" value="FUMARYLACETOACETATE HYDROLASE DOMAIN-CONTAINING PROTEIN 2A"/>
    <property type="match status" value="1"/>
</dbReference>
<dbReference type="InterPro" id="IPR011234">
    <property type="entry name" value="Fumarylacetoacetase-like_C"/>
</dbReference>
<dbReference type="RefSeq" id="WP_074632843.1">
    <property type="nucleotide sequence ID" value="NZ_CP066065.1"/>
</dbReference>
<accession>A0AAQ0BWP6</accession>
<gene>
    <name evidence="5" type="ORF">I6H42_01830</name>
</gene>
<dbReference type="SUPFAM" id="SSF56529">
    <property type="entry name" value="FAH"/>
    <property type="match status" value="1"/>
</dbReference>
<dbReference type="Gene3D" id="2.30.30.370">
    <property type="entry name" value="FAH"/>
    <property type="match status" value="1"/>
</dbReference>
<evidence type="ECO:0000256" key="2">
    <source>
        <dbReference type="ARBA" id="ARBA00022723"/>
    </source>
</evidence>